<protein>
    <submittedName>
        <fullName evidence="1">Uncharacterized protein</fullName>
    </submittedName>
</protein>
<name>W1TYT2_STRAP</name>
<organism evidence="1 2">
    <name type="scientific">Streptococcus anginosus DORA_7</name>
    <dbReference type="NCBI Taxonomy" id="1403946"/>
    <lineage>
        <taxon>Bacteria</taxon>
        <taxon>Bacillati</taxon>
        <taxon>Bacillota</taxon>
        <taxon>Bacilli</taxon>
        <taxon>Lactobacillales</taxon>
        <taxon>Streptococcaceae</taxon>
        <taxon>Streptococcus</taxon>
        <taxon>Streptococcus anginosus group</taxon>
    </lineage>
</organism>
<proteinExistence type="predicted"/>
<reference evidence="1 2" key="1">
    <citation type="submission" date="2013-12" db="EMBL/GenBank/DDBJ databases">
        <title>A Varibaculum cambriense genome reconstructed from a premature infant gut community with otherwise low bacterial novelty that shifts toward anaerobic metabolism during the third week of life.</title>
        <authorList>
            <person name="Brown C.T."/>
            <person name="Sharon I."/>
            <person name="Thomas B.C."/>
            <person name="Castelle C.J."/>
            <person name="Morowitz M.J."/>
            <person name="Banfield J.F."/>
        </authorList>
    </citation>
    <scope>NUCLEOTIDE SEQUENCE [LARGE SCALE GENOMIC DNA]</scope>
    <source>
        <strain evidence="2">DORA_7</strain>
    </source>
</reference>
<evidence type="ECO:0000313" key="1">
    <source>
        <dbReference type="EMBL" id="ETI84478.1"/>
    </source>
</evidence>
<sequence length="146" mass="16984">MDEIKKQKERIEHLEDIESYKVEGLNRNGIGLRLTIDNIPRIKEEIEKYEKGEISYTAATIRKYKKRVAELEAAAAQIENTEISQKAQALIDSGKVTQWKKHPAVYFVKGYRKIAVILDSDGYFKLSARYYPHDDKIKQEILELIN</sequence>
<comment type="caution">
    <text evidence="1">The sequence shown here is derived from an EMBL/GenBank/DDBJ whole genome shotgun (WGS) entry which is preliminary data.</text>
</comment>
<dbReference type="Proteomes" id="UP000018846">
    <property type="component" value="Unassembled WGS sequence"/>
</dbReference>
<gene>
    <name evidence="1" type="ORF">Q615_SPAC00127G0122</name>
</gene>
<accession>W1TYT2</accession>
<dbReference type="AlphaFoldDB" id="W1TYT2"/>
<evidence type="ECO:0000313" key="2">
    <source>
        <dbReference type="Proteomes" id="UP000018846"/>
    </source>
</evidence>
<dbReference type="PATRIC" id="fig|1403946.3.peg.1547"/>
<dbReference type="EMBL" id="AZMF01000127">
    <property type="protein sequence ID" value="ETI84478.1"/>
    <property type="molecule type" value="Genomic_DNA"/>
</dbReference>